<gene>
    <name evidence="2" type="ORF">FisN_6Lh304</name>
</gene>
<dbReference type="Proteomes" id="UP000198406">
    <property type="component" value="Unassembled WGS sequence"/>
</dbReference>
<dbReference type="InParanoid" id="A0A1Z5J5Q2"/>
<evidence type="ECO:0000256" key="1">
    <source>
        <dbReference type="ARBA" id="ARBA00022801"/>
    </source>
</evidence>
<evidence type="ECO:0000313" key="3">
    <source>
        <dbReference type="Proteomes" id="UP000198406"/>
    </source>
</evidence>
<organism evidence="2 3">
    <name type="scientific">Fistulifera solaris</name>
    <name type="common">Oleaginous diatom</name>
    <dbReference type="NCBI Taxonomy" id="1519565"/>
    <lineage>
        <taxon>Eukaryota</taxon>
        <taxon>Sar</taxon>
        <taxon>Stramenopiles</taxon>
        <taxon>Ochrophyta</taxon>
        <taxon>Bacillariophyta</taxon>
        <taxon>Bacillariophyceae</taxon>
        <taxon>Bacillariophycidae</taxon>
        <taxon>Naviculales</taxon>
        <taxon>Naviculaceae</taxon>
        <taxon>Fistulifera</taxon>
    </lineage>
</organism>
<dbReference type="SUPFAM" id="SSF52972">
    <property type="entry name" value="ITPase-like"/>
    <property type="match status" value="1"/>
</dbReference>
<protein>
    <submittedName>
        <fullName evidence="2">Septum formation protein</fullName>
    </submittedName>
</protein>
<dbReference type="PANTHER" id="PTHR43213:SF4">
    <property type="entry name" value="7-METHYL-GTP PYROPHOSPHATASE"/>
    <property type="match status" value="1"/>
</dbReference>
<dbReference type="EMBL" id="BDSP01000007">
    <property type="protein sequence ID" value="GAX09327.1"/>
    <property type="molecule type" value="Genomic_DNA"/>
</dbReference>
<dbReference type="PANTHER" id="PTHR43213">
    <property type="entry name" value="BIFUNCTIONAL DTTP/UTP PYROPHOSPHATASE/METHYLTRANSFERASE PROTEIN-RELATED"/>
    <property type="match status" value="1"/>
</dbReference>
<dbReference type="GO" id="GO:0047429">
    <property type="term" value="F:nucleoside triphosphate diphosphatase activity"/>
    <property type="evidence" value="ECO:0007669"/>
    <property type="project" value="InterPro"/>
</dbReference>
<dbReference type="InterPro" id="IPR003697">
    <property type="entry name" value="Maf-like"/>
</dbReference>
<dbReference type="AlphaFoldDB" id="A0A1Z5J5Q2"/>
<name>A0A1Z5J5Q2_FISSO</name>
<dbReference type="OrthoDB" id="10267058at2759"/>
<dbReference type="HAMAP" id="MF_00528">
    <property type="entry name" value="Maf"/>
    <property type="match status" value="1"/>
</dbReference>
<proteinExistence type="inferred from homology"/>
<evidence type="ECO:0000313" key="2">
    <source>
        <dbReference type="EMBL" id="GAX09327.1"/>
    </source>
</evidence>
<comment type="caution">
    <text evidence="2">The sequence shown here is derived from an EMBL/GenBank/DDBJ whole genome shotgun (WGS) entry which is preliminary data.</text>
</comment>
<dbReference type="Gene3D" id="3.90.950.10">
    <property type="match status" value="1"/>
</dbReference>
<dbReference type="Pfam" id="PF02545">
    <property type="entry name" value="Maf"/>
    <property type="match status" value="1"/>
</dbReference>
<sequence length="275" mass="30288">MTRKKSLDLALYCYSLFATRYSVECSFIRDKRSPWLAAHRPVHSFSMTAMEDPVAKLGLPSPLILGSGSFTRKLILKEMGIDFQVIKRPIDEKSLGDRTSSPEDLVLTLAKAKMDHLVNEIVAGRCDDELPKRNGTDSVSEWIVLTGDQVVVCDGSILEKPESVQEAKDFVGHYALMPPSTVGSCVIKHIPSGIQVEGVDTATIYFKQTLNGDELVDRLLAKDAPILDCAGGLMVEHPSVREYLDKIDGTEDSVLGLSKRLVLKLLDELSAKLRS</sequence>
<keyword evidence="3" id="KW-1185">Reference proteome</keyword>
<dbReference type="InterPro" id="IPR029001">
    <property type="entry name" value="ITPase-like_fam"/>
</dbReference>
<accession>A0A1Z5J5Q2</accession>
<keyword evidence="1" id="KW-0378">Hydrolase</keyword>
<reference evidence="2 3" key="1">
    <citation type="journal article" date="2015" name="Plant Cell">
        <title>Oil accumulation by the oleaginous diatom Fistulifera solaris as revealed by the genome and transcriptome.</title>
        <authorList>
            <person name="Tanaka T."/>
            <person name="Maeda Y."/>
            <person name="Veluchamy A."/>
            <person name="Tanaka M."/>
            <person name="Abida H."/>
            <person name="Marechal E."/>
            <person name="Bowler C."/>
            <person name="Muto M."/>
            <person name="Sunaga Y."/>
            <person name="Tanaka M."/>
            <person name="Yoshino T."/>
            <person name="Taniguchi T."/>
            <person name="Fukuda Y."/>
            <person name="Nemoto M."/>
            <person name="Matsumoto M."/>
            <person name="Wong P.S."/>
            <person name="Aburatani S."/>
            <person name="Fujibuchi W."/>
        </authorList>
    </citation>
    <scope>NUCLEOTIDE SEQUENCE [LARGE SCALE GENOMIC DNA]</scope>
    <source>
        <strain evidence="2 3">JPCC DA0580</strain>
    </source>
</reference>